<gene>
    <name evidence="2" type="ORF">XD73_1447</name>
</gene>
<evidence type="ECO:0000313" key="2">
    <source>
        <dbReference type="EMBL" id="KUK45678.1"/>
    </source>
</evidence>
<protein>
    <recommendedName>
        <fullName evidence="1">PPM-type phosphatase domain-containing protein</fullName>
    </recommendedName>
</protein>
<name>A0A101FWC8_9CHLR</name>
<dbReference type="SUPFAM" id="SSF81606">
    <property type="entry name" value="PP2C-like"/>
    <property type="match status" value="1"/>
</dbReference>
<dbReference type="InterPro" id="IPR036457">
    <property type="entry name" value="PPM-type-like_dom_sf"/>
</dbReference>
<proteinExistence type="predicted"/>
<dbReference type="AlphaFoldDB" id="A0A101FWC8"/>
<dbReference type="SMART" id="SM00331">
    <property type="entry name" value="PP2C_SIG"/>
    <property type="match status" value="1"/>
</dbReference>
<sequence>MEIKIVVVKIDKHQSDKSGDTVETIERPNGGFSIVLADGQIDGMDDKTISTKVSHRVLYLISEGKRDSTAIRQASNSIFEEHQGRVKANLTLLTVDSQSNTMVISRNNPVPVFLVTDEKVDCLSTDSEPIGTNMEIRPSIVELPIKPGMAVIAFSDGVYLAGREDIQSDEICVTIEALFEEQEPTASEVAEFLLSRAIRLDQGRPKDDMSVIVLLVSPESKDKIRRMNISISLDD</sequence>
<dbReference type="EMBL" id="LGFU01000192">
    <property type="protein sequence ID" value="KUK45678.1"/>
    <property type="molecule type" value="Genomic_DNA"/>
</dbReference>
<dbReference type="InterPro" id="IPR001932">
    <property type="entry name" value="PPM-type_phosphatase-like_dom"/>
</dbReference>
<comment type="caution">
    <text evidence="2">The sequence shown here is derived from an EMBL/GenBank/DDBJ whole genome shotgun (WGS) entry which is preliminary data.</text>
</comment>
<dbReference type="PANTHER" id="PTHR35801:SF1">
    <property type="entry name" value="PHOSPHOSERINE PHOSPHATASE RSBX"/>
    <property type="match status" value="1"/>
</dbReference>
<evidence type="ECO:0000313" key="3">
    <source>
        <dbReference type="Proteomes" id="UP000064249"/>
    </source>
</evidence>
<dbReference type="InterPro" id="IPR039248">
    <property type="entry name" value="Ptase_RsbX"/>
</dbReference>
<organism evidence="2 3">
    <name type="scientific">Anaerolinea thermophila</name>
    <dbReference type="NCBI Taxonomy" id="167964"/>
    <lineage>
        <taxon>Bacteria</taxon>
        <taxon>Bacillati</taxon>
        <taxon>Chloroflexota</taxon>
        <taxon>Anaerolineae</taxon>
        <taxon>Anaerolineales</taxon>
        <taxon>Anaerolineaceae</taxon>
        <taxon>Anaerolinea</taxon>
    </lineage>
</organism>
<dbReference type="Gene3D" id="3.60.40.10">
    <property type="entry name" value="PPM-type phosphatase domain"/>
    <property type="match status" value="1"/>
</dbReference>
<reference evidence="2 3" key="1">
    <citation type="journal article" date="2015" name="MBio">
        <title>Genome-Resolved Metagenomic Analysis Reveals Roles for Candidate Phyla and Other Microbial Community Members in Biogeochemical Transformations in Oil Reservoirs.</title>
        <authorList>
            <person name="Hu P."/>
            <person name="Tom L."/>
            <person name="Singh A."/>
            <person name="Thomas B.C."/>
            <person name="Baker B.J."/>
            <person name="Piceno Y.M."/>
            <person name="Andersen G.L."/>
            <person name="Banfield J.F."/>
        </authorList>
    </citation>
    <scope>NUCLEOTIDE SEQUENCE [LARGE SCALE GENOMIC DNA]</scope>
    <source>
        <strain evidence="2">46_16</strain>
    </source>
</reference>
<dbReference type="Pfam" id="PF07228">
    <property type="entry name" value="SpoIIE"/>
    <property type="match status" value="1"/>
</dbReference>
<feature type="domain" description="PPM-type phosphatase" evidence="1">
    <location>
        <begin position="5"/>
        <end position="216"/>
    </location>
</feature>
<accession>A0A101FWC8</accession>
<evidence type="ECO:0000259" key="1">
    <source>
        <dbReference type="SMART" id="SM00331"/>
    </source>
</evidence>
<dbReference type="PANTHER" id="PTHR35801">
    <property type="entry name" value="PHOSPHOSERINE PHOSPHATASE RSBX"/>
    <property type="match status" value="1"/>
</dbReference>
<dbReference type="Proteomes" id="UP000064249">
    <property type="component" value="Unassembled WGS sequence"/>
</dbReference>